<comment type="caution">
    <text evidence="2">The sequence shown here is derived from an EMBL/GenBank/DDBJ whole genome shotgun (WGS) entry which is preliminary data.</text>
</comment>
<name>A0A822MZJ5_9VIBR</name>
<organism evidence="2 4">
    <name type="scientific">Vibrio crassostreae</name>
    <dbReference type="NCBI Taxonomy" id="246167"/>
    <lineage>
        <taxon>Bacteria</taxon>
        <taxon>Pseudomonadati</taxon>
        <taxon>Pseudomonadota</taxon>
        <taxon>Gammaproteobacteria</taxon>
        <taxon>Vibrionales</taxon>
        <taxon>Vibrionaceae</taxon>
        <taxon>Vibrio</taxon>
    </lineage>
</organism>
<accession>A0A822MZJ5</accession>
<protein>
    <submittedName>
        <fullName evidence="2">Uncharacterized protein</fullName>
    </submittedName>
</protein>
<reference evidence="2 3" key="1">
    <citation type="submission" date="2014-06" db="EMBL/GenBank/DDBJ databases">
        <authorList>
            <person name="Le Roux F."/>
        </authorList>
    </citation>
    <scope>NUCLEOTIDE SEQUENCE</scope>
    <source>
        <strain evidence="1 3">J5-4</strain>
        <strain evidence="2">J5-5</strain>
    </source>
</reference>
<proteinExistence type="predicted"/>
<keyword evidence="3" id="KW-1185">Reference proteome</keyword>
<dbReference type="AlphaFoldDB" id="A0A822MZJ5"/>
<dbReference type="EMBL" id="CCJV01000083">
    <property type="protein sequence ID" value="CDT29652.1"/>
    <property type="molecule type" value="Genomic_DNA"/>
</dbReference>
<dbReference type="EMBL" id="CCJX01000065">
    <property type="protein sequence ID" value="CDT17074.1"/>
    <property type="molecule type" value="Genomic_DNA"/>
</dbReference>
<sequence>MPTFAPTYVVAAMDGAAAKPEAAITAHMIFESFFIILSLD</sequence>
<dbReference type="Proteomes" id="UP000049495">
    <property type="component" value="Unassembled WGS sequence"/>
</dbReference>
<evidence type="ECO:0000313" key="4">
    <source>
        <dbReference type="Proteomes" id="UP000049495"/>
    </source>
</evidence>
<reference evidence="4" key="2">
    <citation type="submission" date="2014-06" db="EMBL/GenBank/DDBJ databases">
        <authorList>
            <person name="Le Roux Frederique"/>
        </authorList>
    </citation>
    <scope>NUCLEOTIDE SEQUENCE [LARGE SCALE GENOMIC DNA]</scope>
    <source>
        <strain evidence="4">J5-5</strain>
    </source>
</reference>
<evidence type="ECO:0000313" key="2">
    <source>
        <dbReference type="EMBL" id="CDT29652.1"/>
    </source>
</evidence>
<evidence type="ECO:0000313" key="3">
    <source>
        <dbReference type="Proteomes" id="UP000049077"/>
    </source>
</evidence>
<gene>
    <name evidence="1" type="ORF">VCR4J5_1570071</name>
    <name evidence="2" type="ORF">VCR5J5_240064</name>
</gene>
<evidence type="ECO:0000313" key="1">
    <source>
        <dbReference type="EMBL" id="CDT17074.1"/>
    </source>
</evidence>
<dbReference type="Proteomes" id="UP000049077">
    <property type="component" value="Unassembled WGS sequence"/>
</dbReference>